<name>A0A4Z2IE06_9TELE</name>
<evidence type="ECO:0000313" key="3">
    <source>
        <dbReference type="Proteomes" id="UP000314294"/>
    </source>
</evidence>
<dbReference type="Proteomes" id="UP000314294">
    <property type="component" value="Unassembled WGS sequence"/>
</dbReference>
<protein>
    <submittedName>
        <fullName evidence="2">Uncharacterized protein</fullName>
    </submittedName>
</protein>
<accession>A0A4Z2IE06</accession>
<organism evidence="2 3">
    <name type="scientific">Liparis tanakae</name>
    <name type="common">Tanaka's snailfish</name>
    <dbReference type="NCBI Taxonomy" id="230148"/>
    <lineage>
        <taxon>Eukaryota</taxon>
        <taxon>Metazoa</taxon>
        <taxon>Chordata</taxon>
        <taxon>Craniata</taxon>
        <taxon>Vertebrata</taxon>
        <taxon>Euteleostomi</taxon>
        <taxon>Actinopterygii</taxon>
        <taxon>Neopterygii</taxon>
        <taxon>Teleostei</taxon>
        <taxon>Neoteleostei</taxon>
        <taxon>Acanthomorphata</taxon>
        <taxon>Eupercaria</taxon>
        <taxon>Perciformes</taxon>
        <taxon>Cottioidei</taxon>
        <taxon>Cottales</taxon>
        <taxon>Liparidae</taxon>
        <taxon>Liparis</taxon>
    </lineage>
</organism>
<evidence type="ECO:0000256" key="1">
    <source>
        <dbReference type="SAM" id="MobiDB-lite"/>
    </source>
</evidence>
<gene>
    <name evidence="2" type="ORF">EYF80_014118</name>
</gene>
<keyword evidence="3" id="KW-1185">Reference proteome</keyword>
<feature type="region of interest" description="Disordered" evidence="1">
    <location>
        <begin position="99"/>
        <end position="123"/>
    </location>
</feature>
<feature type="compositionally biased region" description="Basic and acidic residues" evidence="1">
    <location>
        <begin position="107"/>
        <end position="123"/>
    </location>
</feature>
<reference evidence="2 3" key="1">
    <citation type="submission" date="2019-03" db="EMBL/GenBank/DDBJ databases">
        <title>First draft genome of Liparis tanakae, snailfish: a comprehensive survey of snailfish specific genes.</title>
        <authorList>
            <person name="Kim W."/>
            <person name="Song I."/>
            <person name="Jeong J.-H."/>
            <person name="Kim D."/>
            <person name="Kim S."/>
            <person name="Ryu S."/>
            <person name="Song J.Y."/>
            <person name="Lee S.K."/>
        </authorList>
    </citation>
    <scope>NUCLEOTIDE SEQUENCE [LARGE SCALE GENOMIC DNA]</scope>
    <source>
        <tissue evidence="2">Muscle</tissue>
    </source>
</reference>
<evidence type="ECO:0000313" key="2">
    <source>
        <dbReference type="EMBL" id="TNN75755.1"/>
    </source>
</evidence>
<dbReference type="AlphaFoldDB" id="A0A4Z2IE06"/>
<comment type="caution">
    <text evidence="2">The sequence shown here is derived from an EMBL/GenBank/DDBJ whole genome shotgun (WGS) entry which is preliminary data.</text>
</comment>
<dbReference type="EMBL" id="SRLO01000100">
    <property type="protein sequence ID" value="TNN75755.1"/>
    <property type="molecule type" value="Genomic_DNA"/>
</dbReference>
<sequence>MEVVAELCEYLWKVWIKSCMAFSRVEGFSDLGIDILEKDEMRGRGRGGENKIRELDPCTGVTFVELFPHQKMFLSARCPDKILLQMKQILCLLLRSSERTSGNQDDDSSRSSEPADKSETLSW</sequence>
<proteinExistence type="predicted"/>